<keyword evidence="2" id="KW-1185">Reference proteome</keyword>
<proteinExistence type="predicted"/>
<dbReference type="AlphaFoldDB" id="Q0AB34"/>
<gene>
    <name evidence="1" type="ordered locus">Mlg_0599</name>
</gene>
<dbReference type="InterPro" id="IPR052552">
    <property type="entry name" value="YeaO-like"/>
</dbReference>
<sequence length="144" mass="16488">MAGAVRLKRVYDPAAPEDGTRVLVDRVWPRGMKREALRLDHWLRELAPSTALRRWFAHEPERWPAFRERYRQELAGAPEVLGQLLACCRRGDVTLLYAARDRDHNQAVVLREVLLEALTAEQADAEPASSPCYGRDFPGYFGEE</sequence>
<dbReference type="eggNOG" id="COG3189">
    <property type="taxonomic scope" value="Bacteria"/>
</dbReference>
<evidence type="ECO:0000313" key="2">
    <source>
        <dbReference type="Proteomes" id="UP000001962"/>
    </source>
</evidence>
<accession>Q0AB34</accession>
<dbReference type="PANTHER" id="PTHR36849">
    <property type="entry name" value="CYTOPLASMIC PROTEIN-RELATED"/>
    <property type="match status" value="1"/>
</dbReference>
<dbReference type="OrthoDB" id="9790745at2"/>
<protein>
    <recommendedName>
        <fullName evidence="3">Uroporphyrin-III C-methyltransferase</fullName>
    </recommendedName>
</protein>
<dbReference type="KEGG" id="aeh:Mlg_0599"/>
<dbReference type="Proteomes" id="UP000001962">
    <property type="component" value="Chromosome"/>
</dbReference>
<dbReference type="HOGENOM" id="CLU_137928_0_0_6"/>
<organism evidence="1 2">
    <name type="scientific">Alkalilimnicola ehrlichii (strain ATCC BAA-1101 / DSM 17681 / MLHE-1)</name>
    <dbReference type="NCBI Taxonomy" id="187272"/>
    <lineage>
        <taxon>Bacteria</taxon>
        <taxon>Pseudomonadati</taxon>
        <taxon>Pseudomonadota</taxon>
        <taxon>Gammaproteobacteria</taxon>
        <taxon>Chromatiales</taxon>
        <taxon>Ectothiorhodospiraceae</taxon>
        <taxon>Alkalilimnicola</taxon>
    </lineage>
</organism>
<dbReference type="EMBL" id="CP000453">
    <property type="protein sequence ID" value="ABI55953.1"/>
    <property type="molecule type" value="Genomic_DNA"/>
</dbReference>
<dbReference type="PANTHER" id="PTHR36849:SF1">
    <property type="entry name" value="CYTOPLASMIC PROTEIN"/>
    <property type="match status" value="1"/>
</dbReference>
<name>Q0AB34_ALKEH</name>
<dbReference type="RefSeq" id="WP_011628348.1">
    <property type="nucleotide sequence ID" value="NC_008340.1"/>
</dbReference>
<dbReference type="Pfam" id="PF22752">
    <property type="entry name" value="DUF488-N3i"/>
    <property type="match status" value="1"/>
</dbReference>
<reference evidence="2" key="1">
    <citation type="submission" date="2006-08" db="EMBL/GenBank/DDBJ databases">
        <title>Complete sequence of Alkalilimnicola ehrilichei MLHE-1.</title>
        <authorList>
            <person name="Copeland A."/>
            <person name="Lucas S."/>
            <person name="Lapidus A."/>
            <person name="Barry K."/>
            <person name="Detter J.C."/>
            <person name="Glavina del Rio T."/>
            <person name="Hammon N."/>
            <person name="Israni S."/>
            <person name="Dalin E."/>
            <person name="Tice H."/>
            <person name="Pitluck S."/>
            <person name="Sims D."/>
            <person name="Brettin T."/>
            <person name="Bruce D."/>
            <person name="Han C."/>
            <person name="Tapia R."/>
            <person name="Gilna P."/>
            <person name="Schmutz J."/>
            <person name="Larimer F."/>
            <person name="Land M."/>
            <person name="Hauser L."/>
            <person name="Kyrpides N."/>
            <person name="Mikhailova N."/>
            <person name="Oremland R.S."/>
            <person name="Hoeft S.E."/>
            <person name="Switzer-Blum J."/>
            <person name="Kulp T."/>
            <person name="King G."/>
            <person name="Tabita R."/>
            <person name="Witte B."/>
            <person name="Santini J.M."/>
            <person name="Basu P."/>
            <person name="Hollibaugh J.T."/>
            <person name="Xie G."/>
            <person name="Stolz J.F."/>
            <person name="Richardson P."/>
        </authorList>
    </citation>
    <scope>NUCLEOTIDE SEQUENCE [LARGE SCALE GENOMIC DNA]</scope>
    <source>
        <strain evidence="2">ATCC BAA-1101 / DSM 17681 / MLHE-1</strain>
    </source>
</reference>
<evidence type="ECO:0000313" key="1">
    <source>
        <dbReference type="EMBL" id="ABI55953.1"/>
    </source>
</evidence>
<evidence type="ECO:0008006" key="3">
    <source>
        <dbReference type="Google" id="ProtNLM"/>
    </source>
</evidence>